<dbReference type="EMBL" id="JASVDS010000001">
    <property type="protein sequence ID" value="MDL5030366.1"/>
    <property type="molecule type" value="Genomic_DNA"/>
</dbReference>
<organism evidence="4 5">
    <name type="scientific">Roseateles subflavus</name>
    <dbReference type="NCBI Taxonomy" id="3053353"/>
    <lineage>
        <taxon>Bacteria</taxon>
        <taxon>Pseudomonadati</taxon>
        <taxon>Pseudomonadota</taxon>
        <taxon>Betaproteobacteria</taxon>
        <taxon>Burkholderiales</taxon>
        <taxon>Sphaerotilaceae</taxon>
        <taxon>Roseateles</taxon>
    </lineage>
</organism>
<dbReference type="Gene3D" id="3.40.190.10">
    <property type="entry name" value="Periplasmic binding protein-like II"/>
    <property type="match status" value="2"/>
</dbReference>
<evidence type="ECO:0000256" key="2">
    <source>
        <dbReference type="SAM" id="SignalP"/>
    </source>
</evidence>
<name>A0ABT7LBX2_9BURK</name>
<accession>A0ABT7LBX2</accession>
<evidence type="ECO:0000313" key="5">
    <source>
        <dbReference type="Proteomes" id="UP001238603"/>
    </source>
</evidence>
<dbReference type="PANTHER" id="PTHR35936">
    <property type="entry name" value="MEMBRANE-BOUND LYTIC MUREIN TRANSGLYCOSYLASE F"/>
    <property type="match status" value="1"/>
</dbReference>
<proteinExistence type="predicted"/>
<feature type="domain" description="Solute-binding protein family 3/N-terminal" evidence="3">
    <location>
        <begin position="68"/>
        <end position="282"/>
    </location>
</feature>
<evidence type="ECO:0000313" key="4">
    <source>
        <dbReference type="EMBL" id="MDL5030366.1"/>
    </source>
</evidence>
<comment type="caution">
    <text evidence="4">The sequence shown here is derived from an EMBL/GenBank/DDBJ whole genome shotgun (WGS) entry which is preliminary data.</text>
</comment>
<dbReference type="Pfam" id="PF00497">
    <property type="entry name" value="SBP_bac_3"/>
    <property type="match status" value="1"/>
</dbReference>
<dbReference type="SMART" id="SM00062">
    <property type="entry name" value="PBPb"/>
    <property type="match status" value="1"/>
</dbReference>
<dbReference type="PANTHER" id="PTHR35936:SF25">
    <property type="entry name" value="ABC TRANSPORTER SUBSTRATE-BINDING PROTEIN"/>
    <property type="match status" value="1"/>
</dbReference>
<reference evidence="4 5" key="1">
    <citation type="submission" date="2023-06" db="EMBL/GenBank/DDBJ databases">
        <title>Pelomonas sp. APW6 16S ribosomal RNA gene genome sequencing and assembly.</title>
        <authorList>
            <person name="Woo H."/>
        </authorList>
    </citation>
    <scope>NUCLEOTIDE SEQUENCE [LARGE SCALE GENOMIC DNA]</scope>
    <source>
        <strain evidence="4 5">APW6</strain>
    </source>
</reference>
<keyword evidence="1 2" id="KW-0732">Signal</keyword>
<dbReference type="SUPFAM" id="SSF53850">
    <property type="entry name" value="Periplasmic binding protein-like II"/>
    <property type="match status" value="1"/>
</dbReference>
<dbReference type="InterPro" id="IPR001638">
    <property type="entry name" value="Solute-binding_3/MltF_N"/>
</dbReference>
<evidence type="ECO:0000256" key="1">
    <source>
        <dbReference type="ARBA" id="ARBA00022729"/>
    </source>
</evidence>
<protein>
    <submittedName>
        <fullName evidence="4">Transporter substrate-binding domain-containing protein</fullName>
    </submittedName>
</protein>
<dbReference type="RefSeq" id="WP_285980506.1">
    <property type="nucleotide sequence ID" value="NZ_JASVDS010000001.1"/>
</dbReference>
<keyword evidence="5" id="KW-1185">Reference proteome</keyword>
<feature type="chain" id="PRO_5045448442" evidence="2">
    <location>
        <begin position="29"/>
        <end position="294"/>
    </location>
</feature>
<dbReference type="Proteomes" id="UP001238603">
    <property type="component" value="Unassembled WGS sequence"/>
</dbReference>
<evidence type="ECO:0000259" key="3">
    <source>
        <dbReference type="SMART" id="SM00062"/>
    </source>
</evidence>
<gene>
    <name evidence="4" type="ORF">QRD43_00495</name>
</gene>
<sequence length="294" mass="31918">MRGCRQAQGWWRGLLILPLLGLAAAAPAQEVLAVGTTFPRLFMPGMPAAPAVVPAPATSPSVSPLPPALHAGSAPPEGLAVELLQAIAQQRGWQLRLEHYPWPRAQAMVEHGQAQILIGPYRTPEREQRFVFAPSAFYEDRLVFFGGPAPRPAWQGDYRALAGVEIAQVSGWAYGEAFEQARPLLRLTTVRDVETGLRMLRTGRIALLATNERNTLPVLASLGLQQQLGPVDGPAIGQLRGHFACSRQPPGPALCEAIEQSLLQLRRSGEWPRLNQKWGVGLPEPEGARSAVLR</sequence>
<feature type="signal peptide" evidence="2">
    <location>
        <begin position="1"/>
        <end position="28"/>
    </location>
</feature>